<feature type="transmembrane region" description="Helical" evidence="5">
    <location>
        <begin position="38"/>
        <end position="66"/>
    </location>
</feature>
<dbReference type="AlphaFoldDB" id="I4W3B5"/>
<dbReference type="Pfam" id="PF04893">
    <property type="entry name" value="Yip1"/>
    <property type="match status" value="1"/>
</dbReference>
<evidence type="ECO:0000313" key="7">
    <source>
        <dbReference type="EMBL" id="EIL93956.1"/>
    </source>
</evidence>
<evidence type="ECO:0000256" key="3">
    <source>
        <dbReference type="ARBA" id="ARBA00022989"/>
    </source>
</evidence>
<name>I4W3B5_9GAMM</name>
<feature type="transmembrane region" description="Helical" evidence="5">
    <location>
        <begin position="166"/>
        <end position="191"/>
    </location>
</feature>
<dbReference type="InterPro" id="IPR006977">
    <property type="entry name" value="Yip1_dom"/>
</dbReference>
<evidence type="ECO:0000313" key="8">
    <source>
        <dbReference type="Proteomes" id="UP000003226"/>
    </source>
</evidence>
<protein>
    <recommendedName>
        <fullName evidence="6">Yip1 domain-containing protein</fullName>
    </recommendedName>
</protein>
<sequence length="421" mass="43612">MDSGKIIARVKAILTTPKTEWPVAAAEPATVNGLFTGYILILAALPAVAAFIKGSLIGTSAFGITVRDSIGGGITRMVLGYLLSLVVVYLMALIINALAPTFGGQKNMVQALKTVAYAWTASWIAGIALIVPWLGWLVALAGAVYGVYLLYLGLPQTMKCPAEKSAGYTAVSVIIAFVLSWIVGAIVIGVVGTAAFTGAAMGGMHVTGSNGDSVTIDGNSAMGQLAAMGKRAEQASKDMEAAQKSGDSAAQSAAMGKMMGAMAGTDGNVEALAPDQIKAFLPDNLGNLERSSLSAQRNKAMGMQISEASADYSADNGQHVTLEVSDTGGAKGLMSLASAMAPEEEKQTEHGYEKTYSASGNLVHEAWDTQSKYGEYSVVVGKRFTVKATGNVDSIDQLKQAVGNVDLSRLESLKDAGVKPN</sequence>
<comment type="caution">
    <text evidence="7">The sequence shown here is derived from an EMBL/GenBank/DDBJ whole genome shotgun (WGS) entry which is preliminary data.</text>
</comment>
<accession>I4W3B5</accession>
<keyword evidence="4 5" id="KW-0472">Membrane</keyword>
<feature type="transmembrane region" description="Helical" evidence="5">
    <location>
        <begin position="78"/>
        <end position="103"/>
    </location>
</feature>
<proteinExistence type="predicted"/>
<reference evidence="7 8" key="1">
    <citation type="journal article" date="2012" name="J. Bacteriol.">
        <title>Genome sequences for six rhodanobacter strains, isolated from soils and the terrestrial subsurface, with variable denitrification capabilities.</title>
        <authorList>
            <person name="Kostka J.E."/>
            <person name="Green S.J."/>
            <person name="Rishishwar L."/>
            <person name="Prakash O."/>
            <person name="Katz L.S."/>
            <person name="Marino-Ramirez L."/>
            <person name="Jordan I.K."/>
            <person name="Munk C."/>
            <person name="Ivanova N."/>
            <person name="Mikhailova N."/>
            <person name="Watson D.B."/>
            <person name="Brown S.D."/>
            <person name="Palumbo A.V."/>
            <person name="Brooks S.C."/>
        </authorList>
    </citation>
    <scope>NUCLEOTIDE SEQUENCE [LARGE SCALE GENOMIC DNA]</scope>
    <source>
        <strain evidence="7 8">B39</strain>
    </source>
</reference>
<dbReference type="Proteomes" id="UP000003226">
    <property type="component" value="Unassembled WGS sequence"/>
</dbReference>
<dbReference type="eggNOG" id="ENOG502ZC05">
    <property type="taxonomic scope" value="Bacteria"/>
</dbReference>
<evidence type="ECO:0000256" key="5">
    <source>
        <dbReference type="SAM" id="Phobius"/>
    </source>
</evidence>
<dbReference type="GO" id="GO:0016020">
    <property type="term" value="C:membrane"/>
    <property type="evidence" value="ECO:0007669"/>
    <property type="project" value="UniProtKB-SubCell"/>
</dbReference>
<evidence type="ECO:0000256" key="1">
    <source>
        <dbReference type="ARBA" id="ARBA00004141"/>
    </source>
</evidence>
<feature type="domain" description="Yip1" evidence="6">
    <location>
        <begin position="12"/>
        <end position="182"/>
    </location>
</feature>
<keyword evidence="2 5" id="KW-0812">Transmembrane</keyword>
<evidence type="ECO:0000256" key="4">
    <source>
        <dbReference type="ARBA" id="ARBA00023136"/>
    </source>
</evidence>
<dbReference type="EMBL" id="AJXT01000011">
    <property type="protein sequence ID" value="EIL93956.1"/>
    <property type="molecule type" value="Genomic_DNA"/>
</dbReference>
<feature type="transmembrane region" description="Helical" evidence="5">
    <location>
        <begin position="123"/>
        <end position="154"/>
    </location>
</feature>
<dbReference type="RefSeq" id="WP_007806589.1">
    <property type="nucleotide sequence ID" value="NZ_AJXT01000011.1"/>
</dbReference>
<comment type="subcellular location">
    <subcellularLocation>
        <location evidence="1">Membrane</location>
        <topology evidence="1">Multi-pass membrane protein</topology>
    </subcellularLocation>
</comment>
<keyword evidence="3 5" id="KW-1133">Transmembrane helix</keyword>
<gene>
    <name evidence="7" type="ORF">UU7_06593</name>
</gene>
<dbReference type="PATRIC" id="fig|1163407.3.peg.1322"/>
<organism evidence="7 8">
    <name type="scientific">Rhodanobacter spathiphylli B39</name>
    <dbReference type="NCBI Taxonomy" id="1163407"/>
    <lineage>
        <taxon>Bacteria</taxon>
        <taxon>Pseudomonadati</taxon>
        <taxon>Pseudomonadota</taxon>
        <taxon>Gammaproteobacteria</taxon>
        <taxon>Lysobacterales</taxon>
        <taxon>Rhodanobacteraceae</taxon>
        <taxon>Rhodanobacter</taxon>
    </lineage>
</organism>
<dbReference type="OrthoDB" id="9808452at2"/>
<evidence type="ECO:0000256" key="2">
    <source>
        <dbReference type="ARBA" id="ARBA00022692"/>
    </source>
</evidence>
<keyword evidence="8" id="KW-1185">Reference proteome</keyword>
<evidence type="ECO:0000259" key="6">
    <source>
        <dbReference type="Pfam" id="PF04893"/>
    </source>
</evidence>